<evidence type="ECO:0000256" key="3">
    <source>
        <dbReference type="ARBA" id="ARBA00022741"/>
    </source>
</evidence>
<dbReference type="GO" id="GO:0004674">
    <property type="term" value="F:protein serine/threonine kinase activity"/>
    <property type="evidence" value="ECO:0007669"/>
    <property type="project" value="UniProtKB-KW"/>
</dbReference>
<dbReference type="GO" id="GO:0005524">
    <property type="term" value="F:ATP binding"/>
    <property type="evidence" value="ECO:0007669"/>
    <property type="project" value="UniProtKB-KW"/>
</dbReference>
<sequence length="236" mass="26739">MKVELNDAVYAAVAAAVAAATVAAIVQDMTKFCTEASIMRDGQKKHGAVMTIFCHPEGFQSQTYVDQTSNERSMLLNWPRQFDIVMGVARGLLYLHQDYRLRIIHRDLKTVVMSPEYVIDGKFSLKSDIFNFGVLLLEIAWLFWNEGKTKELMDTCLKDSCIESQVLRCIQVGLLCVQKLPIHGPTMSSIIFMLGNKETTLPQLKQPDLFIERSFEGDDKGCYIEYKVTLTILEAR</sequence>
<name>A5BDT2_VITVI</name>
<proteinExistence type="predicted"/>
<gene>
    <name evidence="6" type="ORF">VITISV_005732</name>
</gene>
<evidence type="ECO:0000256" key="1">
    <source>
        <dbReference type="ARBA" id="ARBA00022527"/>
    </source>
</evidence>
<keyword evidence="3" id="KW-0547">Nucleotide-binding</keyword>
<accession>A5BDT2</accession>
<reference evidence="6" key="1">
    <citation type="journal article" date="2007" name="PLoS ONE">
        <title>The first genome sequence of an elite grapevine cultivar (Pinot noir Vitis vinifera L.): coping with a highly heterozygous genome.</title>
        <authorList>
            <person name="Velasco R."/>
            <person name="Zharkikh A."/>
            <person name="Troggio M."/>
            <person name="Cartwright D.A."/>
            <person name="Cestaro A."/>
            <person name="Pruss D."/>
            <person name="Pindo M."/>
            <person name="FitzGerald L.M."/>
            <person name="Vezzulli S."/>
            <person name="Reid J."/>
            <person name="Malacarne G."/>
            <person name="Iliev D."/>
            <person name="Coppola G."/>
            <person name="Wardell B."/>
            <person name="Micheletti D."/>
            <person name="Macalma T."/>
            <person name="Facci M."/>
            <person name="Mitchell J.T."/>
            <person name="Perazzolli M."/>
            <person name="Eldredge G."/>
            <person name="Gatto P."/>
            <person name="Oyzerski R."/>
            <person name="Moretto M."/>
            <person name="Gutin N."/>
            <person name="Stefanini M."/>
            <person name="Chen Y."/>
            <person name="Segala C."/>
            <person name="Davenport C."/>
            <person name="Dematte L."/>
            <person name="Mraz A."/>
            <person name="Battilana J."/>
            <person name="Stormo K."/>
            <person name="Costa F."/>
            <person name="Tao Q."/>
            <person name="Si-Ammour A."/>
            <person name="Harkins T."/>
            <person name="Lackey A."/>
            <person name="Perbost C."/>
            <person name="Taillon B."/>
            <person name="Stella A."/>
            <person name="Solovyev V."/>
            <person name="Fawcett J.A."/>
            <person name="Sterck L."/>
            <person name="Vandepoele K."/>
            <person name="Grando S.M."/>
            <person name="Toppo S."/>
            <person name="Moser C."/>
            <person name="Lanchbury J."/>
            <person name="Bogden R."/>
            <person name="Skolnick M."/>
            <person name="Sgaramella V."/>
            <person name="Bhatnagar S.K."/>
            <person name="Fontana P."/>
            <person name="Gutin A."/>
            <person name="Van de Peer Y."/>
            <person name="Salamini F."/>
            <person name="Viola R."/>
        </authorList>
    </citation>
    <scope>NUCLEOTIDE SEQUENCE</scope>
</reference>
<dbReference type="EMBL" id="AM455801">
    <property type="protein sequence ID" value="CAN74456.1"/>
    <property type="molecule type" value="Genomic_DNA"/>
</dbReference>
<organism evidence="6">
    <name type="scientific">Vitis vinifera</name>
    <name type="common">Grape</name>
    <dbReference type="NCBI Taxonomy" id="29760"/>
    <lineage>
        <taxon>Eukaryota</taxon>
        <taxon>Viridiplantae</taxon>
        <taxon>Streptophyta</taxon>
        <taxon>Embryophyta</taxon>
        <taxon>Tracheophyta</taxon>
        <taxon>Spermatophyta</taxon>
        <taxon>Magnoliopsida</taxon>
        <taxon>eudicotyledons</taxon>
        <taxon>Gunneridae</taxon>
        <taxon>Pentapetalae</taxon>
        <taxon>rosids</taxon>
        <taxon>Vitales</taxon>
        <taxon>Vitaceae</taxon>
        <taxon>Viteae</taxon>
        <taxon>Vitis</taxon>
    </lineage>
</organism>
<keyword evidence="2" id="KW-0808">Transferase</keyword>
<keyword evidence="4" id="KW-0418">Kinase</keyword>
<keyword evidence="1" id="KW-0723">Serine/threonine-protein kinase</keyword>
<evidence type="ECO:0000313" key="6">
    <source>
        <dbReference type="EMBL" id="CAN74456.1"/>
    </source>
</evidence>
<dbReference type="PANTHER" id="PTHR27002">
    <property type="entry name" value="RECEPTOR-LIKE SERINE/THREONINE-PROTEIN KINASE SD1-8"/>
    <property type="match status" value="1"/>
</dbReference>
<protein>
    <recommendedName>
        <fullName evidence="7">Protein kinase domain-containing protein</fullName>
    </recommendedName>
</protein>
<dbReference type="InterPro" id="IPR011009">
    <property type="entry name" value="Kinase-like_dom_sf"/>
</dbReference>
<evidence type="ECO:0000256" key="4">
    <source>
        <dbReference type="ARBA" id="ARBA00022777"/>
    </source>
</evidence>
<dbReference type="AlphaFoldDB" id="A5BDT2"/>
<dbReference type="Gene3D" id="1.10.510.10">
    <property type="entry name" value="Transferase(Phosphotransferase) domain 1"/>
    <property type="match status" value="2"/>
</dbReference>
<evidence type="ECO:0000256" key="5">
    <source>
        <dbReference type="ARBA" id="ARBA00022840"/>
    </source>
</evidence>
<evidence type="ECO:0000256" key="2">
    <source>
        <dbReference type="ARBA" id="ARBA00022679"/>
    </source>
</evidence>
<keyword evidence="5" id="KW-0067">ATP-binding</keyword>
<dbReference type="SUPFAM" id="SSF56112">
    <property type="entry name" value="Protein kinase-like (PK-like)"/>
    <property type="match status" value="1"/>
</dbReference>
<evidence type="ECO:0008006" key="7">
    <source>
        <dbReference type="Google" id="ProtNLM"/>
    </source>
</evidence>
<dbReference type="PANTHER" id="PTHR27002:SF214">
    <property type="entry name" value="RECEPTOR-LIKE SERINE_THREONINE-PROTEIN KINASE"/>
    <property type="match status" value="1"/>
</dbReference>